<dbReference type="InterPro" id="IPR029044">
    <property type="entry name" value="Nucleotide-diphossugar_trans"/>
</dbReference>
<dbReference type="PATRIC" id="fig|1280948.3.peg.1167"/>
<dbReference type="eggNOG" id="COG1215">
    <property type="taxonomic scope" value="Bacteria"/>
</dbReference>
<dbReference type="Gene3D" id="3.90.550.10">
    <property type="entry name" value="Spore Coat Polysaccharide Biosynthesis Protein SpsA, Chain A"/>
    <property type="match status" value="1"/>
</dbReference>
<dbReference type="AlphaFoldDB" id="A0A059E6I5"/>
<evidence type="ECO:0000259" key="1">
    <source>
        <dbReference type="Pfam" id="PF00535"/>
    </source>
</evidence>
<keyword evidence="3" id="KW-1185">Reference proteome</keyword>
<protein>
    <recommendedName>
        <fullName evidence="1">Glycosyltransferase 2-like domain-containing protein</fullName>
    </recommendedName>
</protein>
<dbReference type="EMBL" id="AWFH01000006">
    <property type="protein sequence ID" value="KCZ63534.1"/>
    <property type="molecule type" value="Genomic_DNA"/>
</dbReference>
<dbReference type="InterPro" id="IPR001173">
    <property type="entry name" value="Glyco_trans_2-like"/>
</dbReference>
<dbReference type="OrthoDB" id="153025at2"/>
<accession>A0A059E6I5</accession>
<feature type="domain" description="Glycosyltransferase 2-like" evidence="1">
    <location>
        <begin position="89"/>
        <end position="151"/>
    </location>
</feature>
<dbReference type="Proteomes" id="UP000024547">
    <property type="component" value="Unassembled WGS sequence"/>
</dbReference>
<evidence type="ECO:0000313" key="2">
    <source>
        <dbReference type="EMBL" id="KCZ63534.1"/>
    </source>
</evidence>
<dbReference type="STRING" id="1280948.HY36_14660"/>
<dbReference type="Pfam" id="PF00535">
    <property type="entry name" value="Glycos_transf_2"/>
    <property type="match status" value="1"/>
</dbReference>
<sequence>MTRYPGLSVIMEWENAKLAEADRAAGMLECVSGQIAALADRFADPAEILILHDPEAIDSSALKQFVDSAWNPEARAEIRIEAAHDLEYYEQKNLGATLATRPWLCFIDSDVVPEEAWLETLLEARRTSNAVIVGGQTYVEPVSLLDRAFALFWFFPPRSPATEAFESDRFFANNFLIERETFLRAPFPDSDLVRGRCYVLADQLRKTGEQIEICPAARVSHPPPNGLGHFLKRAVIDGHDAWLMDQTLRPQSDPRPSLFPLRKAKWNLSGAFRRIDEGADGMKLGARGRLVAKGLATTYYGLSMIGHTVSPLAPSLVRRAFNV</sequence>
<proteinExistence type="predicted"/>
<comment type="caution">
    <text evidence="2">The sequence shown here is derived from an EMBL/GenBank/DDBJ whole genome shotgun (WGS) entry which is preliminary data.</text>
</comment>
<evidence type="ECO:0000313" key="3">
    <source>
        <dbReference type="Proteomes" id="UP000024547"/>
    </source>
</evidence>
<name>A0A059E6I5_9PROT</name>
<dbReference type="RefSeq" id="WP_035549677.1">
    <property type="nucleotide sequence ID" value="NZ_AWFH01000006.1"/>
</dbReference>
<organism evidence="2 3">
    <name type="scientific">Hyphomonas atlantica</name>
    <dbReference type="NCBI Taxonomy" id="1280948"/>
    <lineage>
        <taxon>Bacteria</taxon>
        <taxon>Pseudomonadati</taxon>
        <taxon>Pseudomonadota</taxon>
        <taxon>Alphaproteobacteria</taxon>
        <taxon>Hyphomonadales</taxon>
        <taxon>Hyphomonadaceae</taxon>
        <taxon>Hyphomonas</taxon>
    </lineage>
</organism>
<reference evidence="2 3" key="1">
    <citation type="journal article" date="2014" name="Antonie Van Leeuwenhoek">
        <title>Hyphomonas beringensis sp. nov. and Hyphomonas chukchiensis sp. nov., isolated from surface seawater of the Bering Sea and Chukchi Sea.</title>
        <authorList>
            <person name="Li C."/>
            <person name="Lai Q."/>
            <person name="Li G."/>
            <person name="Dong C."/>
            <person name="Wang J."/>
            <person name="Liao Y."/>
            <person name="Shao Z."/>
        </authorList>
    </citation>
    <scope>NUCLEOTIDE SEQUENCE [LARGE SCALE GENOMIC DNA]</scope>
    <source>
        <strain evidence="2 3">22II1-22F38</strain>
    </source>
</reference>
<gene>
    <name evidence="2" type="ORF">HY36_14660</name>
</gene>
<dbReference type="SUPFAM" id="SSF53448">
    <property type="entry name" value="Nucleotide-diphospho-sugar transferases"/>
    <property type="match status" value="1"/>
</dbReference>